<reference evidence="1 2" key="1">
    <citation type="submission" date="2021-06" db="EMBL/GenBank/DDBJ databases">
        <authorList>
            <person name="Sun Q."/>
            <person name="Li D."/>
        </authorList>
    </citation>
    <scope>NUCLEOTIDE SEQUENCE [LARGE SCALE GENOMIC DNA]</scope>
    <source>
        <strain evidence="1 2">MSJ-2</strain>
    </source>
</reference>
<keyword evidence="1" id="KW-0413">Isomerase</keyword>
<dbReference type="GO" id="GO:0016853">
    <property type="term" value="F:isomerase activity"/>
    <property type="evidence" value="ECO:0007669"/>
    <property type="project" value="UniProtKB-KW"/>
</dbReference>
<dbReference type="PANTHER" id="PTHR21198:SF7">
    <property type="entry name" value="ASPARTATE-GLUTAMATE RACEMASE FAMILY"/>
    <property type="match status" value="1"/>
</dbReference>
<protein>
    <submittedName>
        <fullName evidence="1">Amino acid racemase</fullName>
        <ecNumber evidence="1">5.1.1.-</ecNumber>
    </submittedName>
</protein>
<evidence type="ECO:0000313" key="1">
    <source>
        <dbReference type="EMBL" id="MBU5625611.1"/>
    </source>
</evidence>
<dbReference type="InterPro" id="IPR015942">
    <property type="entry name" value="Asp/Glu/hydantoin_racemase"/>
</dbReference>
<dbReference type="Proteomes" id="UP000787672">
    <property type="component" value="Unassembled WGS sequence"/>
</dbReference>
<evidence type="ECO:0000313" key="2">
    <source>
        <dbReference type="Proteomes" id="UP000787672"/>
    </source>
</evidence>
<gene>
    <name evidence="1" type="ORF">KQI82_01515</name>
</gene>
<dbReference type="NCBIfam" id="TIGR00035">
    <property type="entry name" value="asp_race"/>
    <property type="match status" value="1"/>
</dbReference>
<organism evidence="1 2">
    <name type="scientific">Dysosmobacter acutus</name>
    <dbReference type="NCBI Taxonomy" id="2841504"/>
    <lineage>
        <taxon>Bacteria</taxon>
        <taxon>Bacillati</taxon>
        <taxon>Bacillota</taxon>
        <taxon>Clostridia</taxon>
        <taxon>Eubacteriales</taxon>
        <taxon>Oscillospiraceae</taxon>
        <taxon>Dysosmobacter</taxon>
    </lineage>
</organism>
<keyword evidence="2" id="KW-1185">Reference proteome</keyword>
<dbReference type="InterPro" id="IPR004380">
    <property type="entry name" value="Asp_race"/>
</dbReference>
<comment type="caution">
    <text evidence="1">The sequence shown here is derived from an EMBL/GenBank/DDBJ whole genome shotgun (WGS) entry which is preliminary data.</text>
</comment>
<dbReference type="RefSeq" id="WP_216557726.1">
    <property type="nucleotide sequence ID" value="NZ_JAHLQN010000001.1"/>
</dbReference>
<name>A0ABS6F5R9_9FIRM</name>
<dbReference type="EC" id="5.1.1.-" evidence="1"/>
<dbReference type="EMBL" id="JAHLQN010000001">
    <property type="protein sequence ID" value="MBU5625611.1"/>
    <property type="molecule type" value="Genomic_DNA"/>
</dbReference>
<proteinExistence type="predicted"/>
<dbReference type="PROSITE" id="PS00923">
    <property type="entry name" value="ASP_GLU_RACEMASE_1"/>
    <property type="match status" value="1"/>
</dbReference>
<accession>A0ABS6F5R9</accession>
<sequence length="232" mass="24962">MKKTIGIIGGMGPLATADLFRKIVLMTDAASDNDHIRIFIDDNTEIPDRTAAILSGGADPVAAMTDSIRKLERCGADCLIMPCNTAHYFLPRLQPLTEIPFLSMLEATARACAAAFPGKTAGVLGTRGTLSSGVYERALQSEGVDCLLPGEEDRDRLMQVIYEGVKKGAPIESVREPMEEVLKHMSGADYFILGCTELPIAAEGLALPQRFVDPTAELARAAIRFCGYGVKE</sequence>
<dbReference type="InterPro" id="IPR018187">
    <property type="entry name" value="Asp/Glu_racemase_AS_1"/>
</dbReference>
<dbReference type="PANTHER" id="PTHR21198">
    <property type="entry name" value="GLUTAMATE RACEMASE"/>
    <property type="match status" value="1"/>
</dbReference>
<dbReference type="Pfam" id="PF01177">
    <property type="entry name" value="Asp_Glu_race"/>
    <property type="match status" value="1"/>
</dbReference>